<feature type="region of interest" description="Disordered" evidence="6">
    <location>
        <begin position="124"/>
        <end position="155"/>
    </location>
</feature>
<keyword evidence="4" id="KW-0862">Zinc</keyword>
<organism evidence="8 9">
    <name type="scientific">Brachionus calyciflorus</name>
    <dbReference type="NCBI Taxonomy" id="104777"/>
    <lineage>
        <taxon>Eukaryota</taxon>
        <taxon>Metazoa</taxon>
        <taxon>Spiralia</taxon>
        <taxon>Gnathifera</taxon>
        <taxon>Rotifera</taxon>
        <taxon>Eurotatoria</taxon>
        <taxon>Monogononta</taxon>
        <taxon>Pseudotrocha</taxon>
        <taxon>Ploima</taxon>
        <taxon>Brachionidae</taxon>
        <taxon>Brachionus</taxon>
    </lineage>
</organism>
<keyword evidence="9" id="KW-1185">Reference proteome</keyword>
<evidence type="ECO:0000313" key="8">
    <source>
        <dbReference type="EMBL" id="CAF1007374.1"/>
    </source>
</evidence>
<evidence type="ECO:0000256" key="4">
    <source>
        <dbReference type="ARBA" id="ARBA00022833"/>
    </source>
</evidence>
<dbReference type="SMART" id="SM00355">
    <property type="entry name" value="ZnF_C2H2"/>
    <property type="match status" value="7"/>
</dbReference>
<evidence type="ECO:0000256" key="3">
    <source>
        <dbReference type="ARBA" id="ARBA00022771"/>
    </source>
</evidence>
<dbReference type="GO" id="GO:0008270">
    <property type="term" value="F:zinc ion binding"/>
    <property type="evidence" value="ECO:0007669"/>
    <property type="project" value="UniProtKB-KW"/>
</dbReference>
<evidence type="ECO:0000259" key="7">
    <source>
        <dbReference type="PROSITE" id="PS50157"/>
    </source>
</evidence>
<feature type="domain" description="C2H2-type" evidence="7">
    <location>
        <begin position="248"/>
        <end position="275"/>
    </location>
</feature>
<evidence type="ECO:0000256" key="1">
    <source>
        <dbReference type="ARBA" id="ARBA00022723"/>
    </source>
</evidence>
<dbReference type="FunFam" id="3.30.160.60:FF:002883">
    <property type="entry name" value="Hunchback-like protein"/>
    <property type="match status" value="1"/>
</dbReference>
<evidence type="ECO:0000256" key="5">
    <source>
        <dbReference type="PROSITE-ProRule" id="PRU00042"/>
    </source>
</evidence>
<dbReference type="InterPro" id="IPR036236">
    <property type="entry name" value="Znf_C2H2_sf"/>
</dbReference>
<accession>A0A814HAG8</accession>
<keyword evidence="1" id="KW-0479">Metal-binding</keyword>
<feature type="domain" description="C2H2-type" evidence="7">
    <location>
        <begin position="73"/>
        <end position="100"/>
    </location>
</feature>
<proteinExistence type="predicted"/>
<feature type="compositionally biased region" description="Basic and acidic residues" evidence="6">
    <location>
        <begin position="124"/>
        <end position="136"/>
    </location>
</feature>
<feature type="compositionally biased region" description="Low complexity" evidence="6">
    <location>
        <begin position="145"/>
        <end position="155"/>
    </location>
</feature>
<evidence type="ECO:0000256" key="2">
    <source>
        <dbReference type="ARBA" id="ARBA00022737"/>
    </source>
</evidence>
<evidence type="ECO:0000313" key="9">
    <source>
        <dbReference type="Proteomes" id="UP000663879"/>
    </source>
</evidence>
<gene>
    <name evidence="8" type="ORF">OXX778_LOCUS16718</name>
</gene>
<dbReference type="SUPFAM" id="SSF57667">
    <property type="entry name" value="beta-beta-alpha zinc fingers"/>
    <property type="match status" value="2"/>
</dbReference>
<dbReference type="PANTHER" id="PTHR24379">
    <property type="entry name" value="KRAB AND ZINC FINGER DOMAIN-CONTAINING"/>
    <property type="match status" value="1"/>
</dbReference>
<dbReference type="Proteomes" id="UP000663879">
    <property type="component" value="Unassembled WGS sequence"/>
</dbReference>
<dbReference type="Pfam" id="PF00096">
    <property type="entry name" value="zf-C2H2"/>
    <property type="match status" value="1"/>
</dbReference>
<dbReference type="EMBL" id="CAJNOC010004040">
    <property type="protein sequence ID" value="CAF1007374.1"/>
    <property type="molecule type" value="Genomic_DNA"/>
</dbReference>
<sequence>MEDSNSDSISHTKLFKCKQCQFSCLNKEEYWAHQRANHIKPEKLLECNKCSFVTEYKHHLEYHLRNHMGSKPFKCQHCDYACVNLSMLRSHLKSHSKSLQYNCGDCAYSTKYYHTLKTHLEKFNHRSGGEQDSEIKKNKKLKNESVCSSPVSQTSPVPPTPVFNPALMINPVALAAYLNPNEQLIQLQLAALAAAAVNTPPVVETFTKHDNQENFKCQKCPSVIFENKKDFKKHLKQCELSQKKDQLYECLKCELLFRNYDMYIEHKKAHENEEKINKPLEQTSTTISTSANRCNLCSYQIQNSLDYFNHLLTVHNLNLAPLLQFNTTNQVLTTGSY</sequence>
<dbReference type="Gene3D" id="3.30.160.60">
    <property type="entry name" value="Classic Zinc Finger"/>
    <property type="match status" value="3"/>
</dbReference>
<protein>
    <recommendedName>
        <fullName evidence="7">C2H2-type domain-containing protein</fullName>
    </recommendedName>
</protein>
<keyword evidence="3 5" id="KW-0863">Zinc-finger</keyword>
<dbReference type="AlphaFoldDB" id="A0A814HAG8"/>
<keyword evidence="2" id="KW-0677">Repeat</keyword>
<reference evidence="8" key="1">
    <citation type="submission" date="2021-02" db="EMBL/GenBank/DDBJ databases">
        <authorList>
            <person name="Nowell W R."/>
        </authorList>
    </citation>
    <scope>NUCLEOTIDE SEQUENCE</scope>
    <source>
        <strain evidence="8">Ploen Becks lab</strain>
    </source>
</reference>
<dbReference type="PANTHER" id="PTHR24379:SF121">
    <property type="entry name" value="C2H2-TYPE DOMAIN-CONTAINING PROTEIN"/>
    <property type="match status" value="1"/>
</dbReference>
<dbReference type="PROSITE" id="PS50157">
    <property type="entry name" value="ZINC_FINGER_C2H2_2"/>
    <property type="match status" value="3"/>
</dbReference>
<name>A0A814HAG8_9BILA</name>
<dbReference type="InterPro" id="IPR013087">
    <property type="entry name" value="Znf_C2H2_type"/>
</dbReference>
<feature type="domain" description="C2H2-type" evidence="7">
    <location>
        <begin position="45"/>
        <end position="72"/>
    </location>
</feature>
<dbReference type="PROSITE" id="PS00028">
    <property type="entry name" value="ZINC_FINGER_C2H2_1"/>
    <property type="match status" value="3"/>
</dbReference>
<evidence type="ECO:0000256" key="6">
    <source>
        <dbReference type="SAM" id="MobiDB-lite"/>
    </source>
</evidence>
<comment type="caution">
    <text evidence="8">The sequence shown here is derived from an EMBL/GenBank/DDBJ whole genome shotgun (WGS) entry which is preliminary data.</text>
</comment>
<dbReference type="OrthoDB" id="10015593at2759"/>